<accession>A0A0G4HX04</accession>
<dbReference type="EMBL" id="CDMZ01004217">
    <property type="protein sequence ID" value="CEM49049.1"/>
    <property type="molecule type" value="Genomic_DNA"/>
</dbReference>
<feature type="compositionally biased region" description="Basic and acidic residues" evidence="1">
    <location>
        <begin position="67"/>
        <end position="77"/>
    </location>
</feature>
<dbReference type="AlphaFoldDB" id="A0A0G4HX04"/>
<proteinExistence type="predicted"/>
<gene>
    <name evidence="3" type="ORF">Cvel_32966</name>
</gene>
<keyword evidence="2" id="KW-0732">Signal</keyword>
<evidence type="ECO:0008006" key="4">
    <source>
        <dbReference type="Google" id="ProtNLM"/>
    </source>
</evidence>
<evidence type="ECO:0000313" key="3">
    <source>
        <dbReference type="EMBL" id="CEM49049.1"/>
    </source>
</evidence>
<feature type="region of interest" description="Disordered" evidence="1">
    <location>
        <begin position="55"/>
        <end position="131"/>
    </location>
</feature>
<sequence>MGFLILVSAFGLLSAQLGCAYLTTNSRFALRRMPLLRSQSLRELSDGVLRPGSPLFAEESTVEVEEEGSKSEEKEKGGLQSLYLEEGAAVAGGKEAEKKEVVPFQTQQQQQSTQQQQPQGESKEPEKPLTPAEQVASFFRTVLYVTVPALTLGFTLWLQLNDRTLTPEQMAEYADMTAGMPGAPPPDWEMVKQVREGLAR</sequence>
<protein>
    <recommendedName>
        <fullName evidence="4">Transmembrane protein</fullName>
    </recommendedName>
</protein>
<organism evidence="3">
    <name type="scientific">Chromera velia CCMP2878</name>
    <dbReference type="NCBI Taxonomy" id="1169474"/>
    <lineage>
        <taxon>Eukaryota</taxon>
        <taxon>Sar</taxon>
        <taxon>Alveolata</taxon>
        <taxon>Colpodellida</taxon>
        <taxon>Chromeraceae</taxon>
        <taxon>Chromera</taxon>
    </lineage>
</organism>
<dbReference type="VEuPathDB" id="CryptoDB:Cvel_32966"/>
<name>A0A0G4HX04_9ALVE</name>
<evidence type="ECO:0000256" key="1">
    <source>
        <dbReference type="SAM" id="MobiDB-lite"/>
    </source>
</evidence>
<feature type="chain" id="PRO_5012452574" description="Transmembrane protein" evidence="2">
    <location>
        <begin position="16"/>
        <end position="200"/>
    </location>
</feature>
<feature type="compositionally biased region" description="Low complexity" evidence="1">
    <location>
        <begin position="105"/>
        <end position="119"/>
    </location>
</feature>
<feature type="signal peptide" evidence="2">
    <location>
        <begin position="1"/>
        <end position="15"/>
    </location>
</feature>
<reference evidence="3" key="1">
    <citation type="submission" date="2014-11" db="EMBL/GenBank/DDBJ databases">
        <authorList>
            <person name="Otto D Thomas"/>
            <person name="Naeem Raeece"/>
        </authorList>
    </citation>
    <scope>NUCLEOTIDE SEQUENCE</scope>
</reference>
<evidence type="ECO:0000256" key="2">
    <source>
        <dbReference type="SAM" id="SignalP"/>
    </source>
</evidence>